<evidence type="ECO:0000313" key="2">
    <source>
        <dbReference type="Proteomes" id="UP001233836"/>
    </source>
</evidence>
<comment type="caution">
    <text evidence="1">The sequence shown here is derived from an EMBL/GenBank/DDBJ whole genome shotgun (WGS) entry which is preliminary data.</text>
</comment>
<protein>
    <submittedName>
        <fullName evidence="1">Uncharacterized protein</fullName>
    </submittedName>
</protein>
<sequence length="43" mass="5023">MAVFLIFTFYGHNSIKQFRAAFFISIHTQALSKLNLNMPFIPF</sequence>
<evidence type="ECO:0000313" key="1">
    <source>
        <dbReference type="EMBL" id="MDQ0172618.1"/>
    </source>
</evidence>
<dbReference type="Proteomes" id="UP001233836">
    <property type="component" value="Unassembled WGS sequence"/>
</dbReference>
<organism evidence="1 2">
    <name type="scientific">Paenibacillus tundrae</name>
    <dbReference type="NCBI Taxonomy" id="528187"/>
    <lineage>
        <taxon>Bacteria</taxon>
        <taxon>Bacillati</taxon>
        <taxon>Bacillota</taxon>
        <taxon>Bacilli</taxon>
        <taxon>Bacillales</taxon>
        <taxon>Paenibacillaceae</taxon>
        <taxon>Paenibacillus</taxon>
    </lineage>
</organism>
<name>A0ABT9WH76_9BACL</name>
<proteinExistence type="predicted"/>
<accession>A0ABT9WH76</accession>
<dbReference type="EMBL" id="JAUSTI010000012">
    <property type="protein sequence ID" value="MDQ0172618.1"/>
    <property type="molecule type" value="Genomic_DNA"/>
</dbReference>
<keyword evidence="2" id="KW-1185">Reference proteome</keyword>
<gene>
    <name evidence="1" type="ORF">J2T19_004108</name>
</gene>
<reference evidence="1 2" key="1">
    <citation type="submission" date="2023-07" db="EMBL/GenBank/DDBJ databases">
        <title>Sorghum-associated microbial communities from plants grown in Nebraska, USA.</title>
        <authorList>
            <person name="Schachtman D."/>
        </authorList>
    </citation>
    <scope>NUCLEOTIDE SEQUENCE [LARGE SCALE GENOMIC DNA]</scope>
    <source>
        <strain evidence="1 2">DS1314</strain>
    </source>
</reference>